<feature type="compositionally biased region" description="Basic residues" evidence="1">
    <location>
        <begin position="525"/>
        <end position="543"/>
    </location>
</feature>
<organism evidence="4 5">
    <name type="scientific">Tenebrio molitor</name>
    <name type="common">Yellow mealworm beetle</name>
    <dbReference type="NCBI Taxonomy" id="7067"/>
    <lineage>
        <taxon>Eukaryota</taxon>
        <taxon>Metazoa</taxon>
        <taxon>Ecdysozoa</taxon>
        <taxon>Arthropoda</taxon>
        <taxon>Hexapoda</taxon>
        <taxon>Insecta</taxon>
        <taxon>Pterygota</taxon>
        <taxon>Neoptera</taxon>
        <taxon>Endopterygota</taxon>
        <taxon>Coleoptera</taxon>
        <taxon>Polyphaga</taxon>
        <taxon>Cucujiformia</taxon>
        <taxon>Tenebrionidae</taxon>
        <taxon>Tenebrio</taxon>
    </lineage>
</organism>
<feature type="region of interest" description="Disordered" evidence="1">
    <location>
        <begin position="390"/>
        <end position="436"/>
    </location>
</feature>
<sequence length="612" mass="69582">MSSLSLIILVTLMFVTIDIIIVAMVVIMMVSMMMIMMIMVLSGPWWRWRRRIRRLSKTTFKYVVNGDISKMYRMIEIHQDHTDYQRIVWRENTEYPLKTYRLTTLTYGTKSASFIATRCLKELALQNVNRYPEAAKAIQQDFYVDDLLTGGDSLENLITLRDQIIQILAHGGFILRKWAANHPALIPNSHEPNLNVSFDKDAYTKTLGLFWNPNHDSLRYQTLVKHVHIEQLHAGVQGTLAALRENFWIISPRSVVRKILHQCLQCFKVKPSVMHPIMGNLTKSRVEPIRPFSISGVDYAGPIYIKECRGRSTFLRSACFSPFSLCGAAGLRGTFPGHPRPPSLLPSPFSGRHNTNTTTHNIHRRPIRPGIRTLLTSRWCRKSVALPSTTLPSAPDRHKHTSPWPGGDSFLRKNPAASVGFEPTSAGTATSEHCPRQPCGHRATYCDAVIGRAPTQIATARVLPLFSRQKVDRTTSRTVFAVLNQYPGARVKKRPGGEGPYTDKSIGEKQGSRSDPITFRDGVRHQPRTTSWRHHRAARRPGRRQTPTPEELRQTTILPARNSYGPPRVDFSRPYWTNRRRSKFPSEERPVLHCTPPCEVPEPGKPPLYKDQ</sequence>
<keyword evidence="2" id="KW-1133">Transmembrane helix</keyword>
<dbReference type="AlphaFoldDB" id="A0A8J6HQ22"/>
<name>A0A8J6HQ22_TENMO</name>
<feature type="domain" description="Integrase zinc-binding" evidence="3">
    <location>
        <begin position="221"/>
        <end position="272"/>
    </location>
</feature>
<keyword evidence="5" id="KW-1185">Reference proteome</keyword>
<keyword evidence="2" id="KW-0812">Transmembrane</keyword>
<evidence type="ECO:0000259" key="3">
    <source>
        <dbReference type="Pfam" id="PF17921"/>
    </source>
</evidence>
<dbReference type="SUPFAM" id="SSF56672">
    <property type="entry name" value="DNA/RNA polymerases"/>
    <property type="match status" value="1"/>
</dbReference>
<evidence type="ECO:0000256" key="2">
    <source>
        <dbReference type="SAM" id="Phobius"/>
    </source>
</evidence>
<reference evidence="4" key="1">
    <citation type="journal article" date="2020" name="J Insects Food Feed">
        <title>The yellow mealworm (Tenebrio molitor) genome: a resource for the emerging insects as food and feed industry.</title>
        <authorList>
            <person name="Eriksson T."/>
            <person name="Andere A."/>
            <person name="Kelstrup H."/>
            <person name="Emery V."/>
            <person name="Picard C."/>
        </authorList>
    </citation>
    <scope>NUCLEOTIDE SEQUENCE</scope>
    <source>
        <strain evidence="4">Stoneville</strain>
        <tissue evidence="4">Whole head</tissue>
    </source>
</reference>
<feature type="transmembrane region" description="Helical" evidence="2">
    <location>
        <begin position="12"/>
        <end position="41"/>
    </location>
</feature>
<reference evidence="4" key="2">
    <citation type="submission" date="2021-08" db="EMBL/GenBank/DDBJ databases">
        <authorList>
            <person name="Eriksson T."/>
        </authorList>
    </citation>
    <scope>NUCLEOTIDE SEQUENCE</scope>
    <source>
        <strain evidence="4">Stoneville</strain>
        <tissue evidence="4">Whole head</tissue>
    </source>
</reference>
<dbReference type="GO" id="GO:0071897">
    <property type="term" value="P:DNA biosynthetic process"/>
    <property type="evidence" value="ECO:0007669"/>
    <property type="project" value="UniProtKB-ARBA"/>
</dbReference>
<protein>
    <recommendedName>
        <fullName evidence="3">Integrase zinc-binding domain-containing protein</fullName>
    </recommendedName>
</protein>
<dbReference type="InterPro" id="IPR043502">
    <property type="entry name" value="DNA/RNA_pol_sf"/>
</dbReference>
<comment type="caution">
    <text evidence="4">The sequence shown here is derived from an EMBL/GenBank/DDBJ whole genome shotgun (WGS) entry which is preliminary data.</text>
</comment>
<gene>
    <name evidence="4" type="ORF">GEV33_004484</name>
</gene>
<dbReference type="Pfam" id="PF17921">
    <property type="entry name" value="Integrase_H2C2"/>
    <property type="match status" value="1"/>
</dbReference>
<accession>A0A8J6HQ22</accession>
<dbReference type="InterPro" id="IPR041588">
    <property type="entry name" value="Integrase_H2C2"/>
</dbReference>
<dbReference type="EMBL" id="JABDTM020017926">
    <property type="protein sequence ID" value="KAH0818307.1"/>
    <property type="molecule type" value="Genomic_DNA"/>
</dbReference>
<dbReference type="PANTHER" id="PTHR47331">
    <property type="entry name" value="PHD-TYPE DOMAIN-CONTAINING PROTEIN"/>
    <property type="match status" value="1"/>
</dbReference>
<keyword evidence="2" id="KW-0472">Membrane</keyword>
<evidence type="ECO:0000256" key="1">
    <source>
        <dbReference type="SAM" id="MobiDB-lite"/>
    </source>
</evidence>
<feature type="region of interest" description="Disordered" evidence="1">
    <location>
        <begin position="490"/>
        <end position="612"/>
    </location>
</feature>
<evidence type="ECO:0000313" key="4">
    <source>
        <dbReference type="EMBL" id="KAH0818307.1"/>
    </source>
</evidence>
<proteinExistence type="predicted"/>
<evidence type="ECO:0000313" key="5">
    <source>
        <dbReference type="Proteomes" id="UP000719412"/>
    </source>
</evidence>
<dbReference type="Proteomes" id="UP000719412">
    <property type="component" value="Unassembled WGS sequence"/>
</dbReference>